<evidence type="ECO:0000313" key="2">
    <source>
        <dbReference type="Proteomes" id="UP000298517"/>
    </source>
</evidence>
<evidence type="ECO:0000313" key="1">
    <source>
        <dbReference type="EMBL" id="TEW76807.1"/>
    </source>
</evidence>
<name>A0A4Y8AWC2_9FLAO</name>
<dbReference type="PROSITE" id="PS51257">
    <property type="entry name" value="PROKAR_LIPOPROTEIN"/>
    <property type="match status" value="1"/>
</dbReference>
<dbReference type="RefSeq" id="WP_134246817.1">
    <property type="nucleotide sequence ID" value="NZ_SNQI01000001.1"/>
</dbReference>
<dbReference type="AlphaFoldDB" id="A0A4Y8AWC2"/>
<dbReference type="OrthoDB" id="666398at2"/>
<gene>
    <name evidence="1" type="ORF">E2488_02875</name>
</gene>
<accession>A0A4Y8AWC2</accession>
<dbReference type="EMBL" id="SNQI01000001">
    <property type="protein sequence ID" value="TEW76807.1"/>
    <property type="molecule type" value="Genomic_DNA"/>
</dbReference>
<keyword evidence="2" id="KW-1185">Reference proteome</keyword>
<protein>
    <submittedName>
        <fullName evidence="1">Uncharacterized protein</fullName>
    </submittedName>
</protein>
<organism evidence="1 2">
    <name type="scientific">Gramella jeungdoensis</name>
    <dbReference type="NCBI Taxonomy" id="708091"/>
    <lineage>
        <taxon>Bacteria</taxon>
        <taxon>Pseudomonadati</taxon>
        <taxon>Bacteroidota</taxon>
        <taxon>Flavobacteriia</taxon>
        <taxon>Flavobacteriales</taxon>
        <taxon>Flavobacteriaceae</taxon>
        <taxon>Christiangramia</taxon>
    </lineage>
</organism>
<comment type="caution">
    <text evidence="1">The sequence shown here is derived from an EMBL/GenBank/DDBJ whole genome shotgun (WGS) entry which is preliminary data.</text>
</comment>
<proteinExistence type="predicted"/>
<sequence>MKNKIYVIALVTLSSIIFSCKYSEDLDYQYDFNNSKKAWLEFKELTNNSYKYTTVKSSWVGISWETTITVSNGKIIERYFKYFVKDGLLEDIPEDELEWTENENEIGNHKNIGATPLTLDQIYAKAETEWLTKSDNFKTYFETKNNGLISTCGYTQIGCMDDSFIGIHIKSIESL</sequence>
<dbReference type="Proteomes" id="UP000298517">
    <property type="component" value="Unassembled WGS sequence"/>
</dbReference>
<reference evidence="1 2" key="1">
    <citation type="journal article" date="2011" name="J. Microbiol.">
        <title>Gramella jeungdoensis sp. nov., isolated from a solar saltern in Korea.</title>
        <authorList>
            <person name="Joung Y."/>
            <person name="Kim H."/>
            <person name="Jang T."/>
            <person name="Ahn T.S."/>
            <person name="Joh K."/>
        </authorList>
    </citation>
    <scope>NUCLEOTIDE SEQUENCE [LARGE SCALE GENOMIC DNA]</scope>
    <source>
        <strain evidence="1 2">KCTC 23123</strain>
    </source>
</reference>